<feature type="region of interest" description="Disordered" evidence="2">
    <location>
        <begin position="1"/>
        <end position="20"/>
    </location>
</feature>
<dbReference type="GO" id="GO:0016758">
    <property type="term" value="F:hexosyltransferase activity"/>
    <property type="evidence" value="ECO:0007669"/>
    <property type="project" value="TreeGrafter"/>
</dbReference>
<protein>
    <submittedName>
        <fullName evidence="4">Glycosyltransferase involved in cell wall biosynthesis</fullName>
    </submittedName>
</protein>
<gene>
    <name evidence="4" type="ORF">FB382_000542</name>
</gene>
<name>A0A7W3IX34_9ACTN</name>
<dbReference type="AlphaFoldDB" id="A0A7W3IX34"/>
<dbReference type="RefSeq" id="WP_343055459.1">
    <property type="nucleotide sequence ID" value="NZ_JACGXA010000001.1"/>
</dbReference>
<evidence type="ECO:0000256" key="2">
    <source>
        <dbReference type="SAM" id="MobiDB-lite"/>
    </source>
</evidence>
<dbReference type="SUPFAM" id="SSF53756">
    <property type="entry name" value="UDP-Glycosyltransferase/glycogen phosphorylase"/>
    <property type="match status" value="1"/>
</dbReference>
<keyword evidence="5" id="KW-1185">Reference proteome</keyword>
<proteinExistence type="predicted"/>
<sequence length="334" mass="34518">MTTVHVLMPPGVADPRRPSGGNRYDRRVCEGLEALGWRVREQAVDGALASALSRIADGEVVLVDGLVGCATPDALVAEADRLRLVLLLHMPFDGGAAELLRRAVVVTTSSWTRGHLLARDGLDPGRVHVAEPGVDAAPAAPGTPDGGRLLCVGAITTAKGHEVLLAALARVADLPWSLRVVGALDLETGLVDRLRAQAAGDGIGDRVRFTGPLTEPDLDEAYAGSDLLVSASRAESYGMVVTEALAHGIPVVAAGVGGVPEALGGADAATRPGALVPADDPDALAGVLRRWLTEPGTRDRWRSAARLRAGSLPRWSTTTARVAEALAQARSGSG</sequence>
<dbReference type="InterPro" id="IPR050194">
    <property type="entry name" value="Glycosyltransferase_grp1"/>
</dbReference>
<dbReference type="Pfam" id="PF00534">
    <property type="entry name" value="Glycos_transf_1"/>
    <property type="match status" value="1"/>
</dbReference>
<evidence type="ECO:0000259" key="3">
    <source>
        <dbReference type="Pfam" id="PF00534"/>
    </source>
</evidence>
<evidence type="ECO:0000313" key="5">
    <source>
        <dbReference type="Proteomes" id="UP000580910"/>
    </source>
</evidence>
<evidence type="ECO:0000256" key="1">
    <source>
        <dbReference type="ARBA" id="ARBA00022679"/>
    </source>
</evidence>
<comment type="caution">
    <text evidence="4">The sequence shown here is derived from an EMBL/GenBank/DDBJ whole genome shotgun (WGS) entry which is preliminary data.</text>
</comment>
<dbReference type="Proteomes" id="UP000580910">
    <property type="component" value="Unassembled WGS sequence"/>
</dbReference>
<organism evidence="4 5">
    <name type="scientific">Nocardioides ginsengisegetis</name>
    <dbReference type="NCBI Taxonomy" id="661491"/>
    <lineage>
        <taxon>Bacteria</taxon>
        <taxon>Bacillati</taxon>
        <taxon>Actinomycetota</taxon>
        <taxon>Actinomycetes</taxon>
        <taxon>Propionibacteriales</taxon>
        <taxon>Nocardioidaceae</taxon>
        <taxon>Nocardioides</taxon>
    </lineage>
</organism>
<dbReference type="Gene3D" id="3.40.50.2000">
    <property type="entry name" value="Glycogen Phosphorylase B"/>
    <property type="match status" value="2"/>
</dbReference>
<feature type="domain" description="Glycosyl transferase family 1" evidence="3">
    <location>
        <begin position="148"/>
        <end position="307"/>
    </location>
</feature>
<dbReference type="CDD" id="cd03801">
    <property type="entry name" value="GT4_PimA-like"/>
    <property type="match status" value="1"/>
</dbReference>
<dbReference type="EMBL" id="JACGXA010000001">
    <property type="protein sequence ID" value="MBA8802251.1"/>
    <property type="molecule type" value="Genomic_DNA"/>
</dbReference>
<dbReference type="PANTHER" id="PTHR45947">
    <property type="entry name" value="SULFOQUINOVOSYL TRANSFERASE SQD2"/>
    <property type="match status" value="1"/>
</dbReference>
<evidence type="ECO:0000313" key="4">
    <source>
        <dbReference type="EMBL" id="MBA8802251.1"/>
    </source>
</evidence>
<dbReference type="InterPro" id="IPR001296">
    <property type="entry name" value="Glyco_trans_1"/>
</dbReference>
<dbReference type="PANTHER" id="PTHR45947:SF3">
    <property type="entry name" value="SULFOQUINOVOSYL TRANSFERASE SQD2"/>
    <property type="match status" value="1"/>
</dbReference>
<reference evidence="4 5" key="1">
    <citation type="submission" date="2020-07" db="EMBL/GenBank/DDBJ databases">
        <title>Sequencing the genomes of 1000 actinobacteria strains.</title>
        <authorList>
            <person name="Klenk H.-P."/>
        </authorList>
    </citation>
    <scope>NUCLEOTIDE SEQUENCE [LARGE SCALE GENOMIC DNA]</scope>
    <source>
        <strain evidence="4 5">DSM 21349</strain>
    </source>
</reference>
<keyword evidence="1 4" id="KW-0808">Transferase</keyword>
<accession>A0A7W3IX34</accession>